<feature type="transmembrane region" description="Helical" evidence="12">
    <location>
        <begin position="498"/>
        <end position="520"/>
    </location>
</feature>
<evidence type="ECO:0000256" key="5">
    <source>
        <dbReference type="ARBA" id="ARBA00022692"/>
    </source>
</evidence>
<feature type="transmembrane region" description="Helical" evidence="12">
    <location>
        <begin position="600"/>
        <end position="620"/>
    </location>
</feature>
<evidence type="ECO:0000256" key="3">
    <source>
        <dbReference type="ARBA" id="ARBA00009195"/>
    </source>
</evidence>
<dbReference type="Pfam" id="PF03351">
    <property type="entry name" value="DOMON"/>
    <property type="match status" value="1"/>
</dbReference>
<evidence type="ECO:0000256" key="8">
    <source>
        <dbReference type="ARBA" id="ARBA00023004"/>
    </source>
</evidence>
<dbReference type="PANTHER" id="PTHR45828:SF33">
    <property type="entry name" value="DOMON DOMAIN-CONTAINING PROTEIN"/>
    <property type="match status" value="1"/>
</dbReference>
<reference evidence="17" key="1">
    <citation type="journal article" date="2018" name="Biosci. Biotechnol. Biochem.">
        <title>Polysaccharide hydrolase of the hadal zone amphipods Hirondellea gigas.</title>
        <authorList>
            <person name="Kobayashi H."/>
            <person name="Nagahama T."/>
            <person name="Arai W."/>
            <person name="Sasagawa Y."/>
            <person name="Umeda M."/>
            <person name="Hayashi T."/>
            <person name="Nikaido I."/>
            <person name="Watanabe H."/>
            <person name="Oguri K."/>
            <person name="Kitazato H."/>
            <person name="Fujioka K."/>
            <person name="Kido Y."/>
            <person name="Takami H."/>
        </authorList>
    </citation>
    <scope>NUCLEOTIDE SEQUENCE</scope>
    <source>
        <tissue evidence="17">Whole body</tissue>
    </source>
</reference>
<dbReference type="PROSITE" id="PS50939">
    <property type="entry name" value="CYTOCHROME_B561"/>
    <property type="match status" value="1"/>
</dbReference>
<evidence type="ECO:0000259" key="14">
    <source>
        <dbReference type="PROSITE" id="PS50836"/>
    </source>
</evidence>
<feature type="region of interest" description="Disordered" evidence="11">
    <location>
        <begin position="32"/>
        <end position="66"/>
    </location>
</feature>
<feature type="transmembrane region" description="Helical" evidence="12">
    <location>
        <begin position="468"/>
        <end position="486"/>
    </location>
</feature>
<dbReference type="InterPro" id="IPR006593">
    <property type="entry name" value="Cyt_b561/ferric_Rdtase_TM"/>
</dbReference>
<keyword evidence="5 12" id="KW-0812">Transmembrane</keyword>
<dbReference type="AlphaFoldDB" id="A0A2P2I8J2"/>
<comment type="subcellular location">
    <subcellularLocation>
        <location evidence="2">Membrane</location>
        <topology evidence="2">Multi-pass membrane protein</topology>
    </subcellularLocation>
</comment>
<evidence type="ECO:0000256" key="12">
    <source>
        <dbReference type="SAM" id="Phobius"/>
    </source>
</evidence>
<dbReference type="CDD" id="cd09628">
    <property type="entry name" value="DOMON_SDR_2_like"/>
    <property type="match status" value="1"/>
</dbReference>
<dbReference type="SMART" id="SM00665">
    <property type="entry name" value="B561"/>
    <property type="match status" value="1"/>
</dbReference>
<dbReference type="EMBL" id="IACF01004631">
    <property type="protein sequence ID" value="LAB70220.1"/>
    <property type="molecule type" value="mRNA"/>
</dbReference>
<evidence type="ECO:0000256" key="6">
    <source>
        <dbReference type="ARBA" id="ARBA00022982"/>
    </source>
</evidence>
<dbReference type="CDD" id="cd08544">
    <property type="entry name" value="Reeler"/>
    <property type="match status" value="1"/>
</dbReference>
<evidence type="ECO:0000313" key="17">
    <source>
        <dbReference type="EMBL" id="LAB70220.1"/>
    </source>
</evidence>
<dbReference type="Gene3D" id="2.60.40.4060">
    <property type="entry name" value="Reeler domain"/>
    <property type="match status" value="1"/>
</dbReference>
<dbReference type="InterPro" id="IPR042307">
    <property type="entry name" value="Reeler_sf"/>
</dbReference>
<feature type="compositionally biased region" description="Polar residues" evidence="11">
    <location>
        <begin position="32"/>
        <end position="59"/>
    </location>
</feature>
<dbReference type="Pfam" id="PF02014">
    <property type="entry name" value="Reeler"/>
    <property type="match status" value="1"/>
</dbReference>
<evidence type="ECO:0000256" key="13">
    <source>
        <dbReference type="SAM" id="SignalP"/>
    </source>
</evidence>
<proteinExistence type="evidence at transcript level"/>
<evidence type="ECO:0000256" key="1">
    <source>
        <dbReference type="ARBA" id="ARBA00001970"/>
    </source>
</evidence>
<evidence type="ECO:0000256" key="2">
    <source>
        <dbReference type="ARBA" id="ARBA00004141"/>
    </source>
</evidence>
<keyword evidence="8" id="KW-0408">Iron</keyword>
<protein>
    <submittedName>
        <fullName evidence="17">Ferric-chelate reductase 1 homolog</fullName>
    </submittedName>
</protein>
<dbReference type="Gene3D" id="1.20.120.1770">
    <property type="match status" value="1"/>
</dbReference>
<feature type="signal peptide" evidence="13">
    <location>
        <begin position="1"/>
        <end position="28"/>
    </location>
</feature>
<dbReference type="PANTHER" id="PTHR45828">
    <property type="entry name" value="CYTOCHROME B561/FERRIC REDUCTASE TRANSMEMBRANE"/>
    <property type="match status" value="1"/>
</dbReference>
<accession>A0A2P2I8J2</accession>
<keyword evidence="9 12" id="KW-0472">Membrane</keyword>
<evidence type="ECO:0000259" key="16">
    <source>
        <dbReference type="PROSITE" id="PS51019"/>
    </source>
</evidence>
<name>A0A2P2I8J2_9CRUS</name>
<evidence type="ECO:0000256" key="7">
    <source>
        <dbReference type="ARBA" id="ARBA00022989"/>
    </source>
</evidence>
<comment type="cofactor">
    <cofactor evidence="1">
        <name>heme b</name>
        <dbReference type="ChEBI" id="CHEBI:60344"/>
    </cofactor>
</comment>
<feature type="domain" description="Cytochrome b561" evidence="15">
    <location>
        <begin position="359"/>
        <end position="555"/>
    </location>
</feature>
<dbReference type="InterPro" id="IPR002861">
    <property type="entry name" value="Reeler_dom"/>
</dbReference>
<feature type="transmembrane region" description="Helical" evidence="12">
    <location>
        <begin position="532"/>
        <end position="551"/>
    </location>
</feature>
<keyword evidence="7 12" id="KW-1133">Transmembrane helix</keyword>
<dbReference type="CDD" id="cd08760">
    <property type="entry name" value="Cyt_b561_FRRS1_like"/>
    <property type="match status" value="1"/>
</dbReference>
<dbReference type="GO" id="GO:0016020">
    <property type="term" value="C:membrane"/>
    <property type="evidence" value="ECO:0007669"/>
    <property type="project" value="UniProtKB-SubCell"/>
</dbReference>
<evidence type="ECO:0000256" key="11">
    <source>
        <dbReference type="SAM" id="MobiDB-lite"/>
    </source>
</evidence>
<keyword evidence="4" id="KW-0813">Transport</keyword>
<feature type="domain" description="Reelin" evidence="16">
    <location>
        <begin position="25"/>
        <end position="188"/>
    </location>
</feature>
<keyword evidence="13" id="KW-0732">Signal</keyword>
<dbReference type="InterPro" id="IPR005018">
    <property type="entry name" value="DOMON_domain"/>
</dbReference>
<evidence type="ECO:0000256" key="4">
    <source>
        <dbReference type="ARBA" id="ARBA00022448"/>
    </source>
</evidence>
<sequence>MGRPSRLPAAWLLVLVIAVLSPPAPWRADSFSTGAPDSACTSMKPSHGSNAPQSSNPPFQITPGDVSVDGGKKVTVTLATATPTGSFKGFFLQARDSNTSQPIGTFVTDQYKYLTCLPGFNNVVTHPNPVLKVSVVLEWAAPANYDGEVAFRATVVQDYDNFWIGITSEKVTVKRAAPAEVPTTTTTTNAPVTSVPSGGGLSGALDSIYLGCSVNKGCFGLPLGCENAENCDSLFTYTKTSDGYQFELMGTVMSGNAYAAGGLSHDYKMGSDSVMACRSYQNIADITMAWNLVSTKSNSFLKDQKQGLSDYEMKQIDGKLYCRFTRQAKMEIEGKQFDLDNEKFYLMIAQGPLAADGSLLYHEKKQVSNQATYMSAFETLGTASDLFVTLHACFMVAAWVGAASSGILLARYFKQTWKNYKTFNIDQWFHFHRLFMMTTWGLTMAGFVLIMIHVGGWTSVPANTNPHAYIGIVSIVLCFIQPFIAACRCSPTDSRRPVFNWIHWFVGNAAQTLGITAIFFGLELYGLPRWTWWVMIVFVGFHCLMHIILSIGECVSDSKTKNQVSGIAMKDFNSSRDMLQPPPQDKLLDAPGGTFRKAMLAVYLLVIWLLVITLLLVIIVGEHELQDWNLIFWDE</sequence>
<feature type="chain" id="PRO_5015161775" evidence="13">
    <location>
        <begin position="29"/>
        <end position="635"/>
    </location>
</feature>
<keyword evidence="6" id="KW-0249">Electron transport</keyword>
<dbReference type="InterPro" id="IPR051237">
    <property type="entry name" value="Ferric-chelate_Red/DefProt"/>
</dbReference>
<evidence type="ECO:0000259" key="15">
    <source>
        <dbReference type="PROSITE" id="PS50939"/>
    </source>
</evidence>
<feature type="transmembrane region" description="Helical" evidence="12">
    <location>
        <begin position="434"/>
        <end position="456"/>
    </location>
</feature>
<keyword evidence="10" id="KW-0325">Glycoprotein</keyword>
<dbReference type="PROSITE" id="PS50836">
    <property type="entry name" value="DOMON"/>
    <property type="match status" value="1"/>
</dbReference>
<feature type="domain" description="DOMON" evidence="14">
    <location>
        <begin position="231"/>
        <end position="351"/>
    </location>
</feature>
<feature type="transmembrane region" description="Helical" evidence="12">
    <location>
        <begin position="386"/>
        <end position="413"/>
    </location>
</feature>
<evidence type="ECO:0000256" key="9">
    <source>
        <dbReference type="ARBA" id="ARBA00023136"/>
    </source>
</evidence>
<organism evidence="17">
    <name type="scientific">Hirondellea gigas</name>
    <dbReference type="NCBI Taxonomy" id="1518452"/>
    <lineage>
        <taxon>Eukaryota</taxon>
        <taxon>Metazoa</taxon>
        <taxon>Ecdysozoa</taxon>
        <taxon>Arthropoda</taxon>
        <taxon>Crustacea</taxon>
        <taxon>Multicrustacea</taxon>
        <taxon>Malacostraca</taxon>
        <taxon>Eumalacostraca</taxon>
        <taxon>Peracarida</taxon>
        <taxon>Amphipoda</taxon>
        <taxon>Amphilochidea</taxon>
        <taxon>Lysianassida</taxon>
        <taxon>Lysianassidira</taxon>
        <taxon>Lysianassoidea</taxon>
        <taxon>Lysianassidae</taxon>
        <taxon>Hirondellea</taxon>
    </lineage>
</organism>
<comment type="similarity">
    <text evidence="3">Belongs to the FRRS1 family.</text>
</comment>
<evidence type="ECO:0000256" key="10">
    <source>
        <dbReference type="ARBA" id="ARBA00023180"/>
    </source>
</evidence>
<dbReference type="PROSITE" id="PS51019">
    <property type="entry name" value="REELIN"/>
    <property type="match status" value="1"/>
</dbReference>